<evidence type="ECO:0000313" key="1">
    <source>
        <dbReference type="EMBL" id="MPC31635.1"/>
    </source>
</evidence>
<dbReference type="EMBL" id="VSRR010002476">
    <property type="protein sequence ID" value="MPC31635.1"/>
    <property type="molecule type" value="Genomic_DNA"/>
</dbReference>
<dbReference type="Proteomes" id="UP000324222">
    <property type="component" value="Unassembled WGS sequence"/>
</dbReference>
<proteinExistence type="predicted"/>
<gene>
    <name evidence="1" type="ORF">E2C01_024930</name>
</gene>
<comment type="caution">
    <text evidence="1">The sequence shown here is derived from an EMBL/GenBank/DDBJ whole genome shotgun (WGS) entry which is preliminary data.</text>
</comment>
<protein>
    <submittedName>
        <fullName evidence="1">Uncharacterized protein</fullName>
    </submittedName>
</protein>
<keyword evidence="2" id="KW-1185">Reference proteome</keyword>
<reference evidence="1 2" key="1">
    <citation type="submission" date="2019-05" db="EMBL/GenBank/DDBJ databases">
        <title>Another draft genome of Portunus trituberculatus and its Hox gene families provides insights of decapod evolution.</title>
        <authorList>
            <person name="Jeong J.-H."/>
            <person name="Song I."/>
            <person name="Kim S."/>
            <person name="Choi T."/>
            <person name="Kim D."/>
            <person name="Ryu S."/>
            <person name="Kim W."/>
        </authorList>
    </citation>
    <scope>NUCLEOTIDE SEQUENCE [LARGE SCALE GENOMIC DNA]</scope>
    <source>
        <tissue evidence="1">Muscle</tissue>
    </source>
</reference>
<accession>A0A5B7EE50</accession>
<organism evidence="1 2">
    <name type="scientific">Portunus trituberculatus</name>
    <name type="common">Swimming crab</name>
    <name type="synonym">Neptunus trituberculatus</name>
    <dbReference type="NCBI Taxonomy" id="210409"/>
    <lineage>
        <taxon>Eukaryota</taxon>
        <taxon>Metazoa</taxon>
        <taxon>Ecdysozoa</taxon>
        <taxon>Arthropoda</taxon>
        <taxon>Crustacea</taxon>
        <taxon>Multicrustacea</taxon>
        <taxon>Malacostraca</taxon>
        <taxon>Eumalacostraca</taxon>
        <taxon>Eucarida</taxon>
        <taxon>Decapoda</taxon>
        <taxon>Pleocyemata</taxon>
        <taxon>Brachyura</taxon>
        <taxon>Eubrachyura</taxon>
        <taxon>Portunoidea</taxon>
        <taxon>Portunidae</taxon>
        <taxon>Portuninae</taxon>
        <taxon>Portunus</taxon>
    </lineage>
</organism>
<evidence type="ECO:0000313" key="2">
    <source>
        <dbReference type="Proteomes" id="UP000324222"/>
    </source>
</evidence>
<sequence>MTETGLVQERLQRRETMGSSVTILRELQYENEHLFRNYMRMNIKFLCSVESGVMHTEARGNNEEKHCTNSTSGGNCQIPGYWVFLHITVLS</sequence>
<name>A0A5B7EE50_PORTR</name>
<dbReference type="AlphaFoldDB" id="A0A5B7EE50"/>